<accession>A0A509EIC2</accession>
<dbReference type="EMBL" id="CABFPH010000060">
    <property type="protein sequence ID" value="VUD73135.1"/>
    <property type="molecule type" value="Genomic_DNA"/>
</dbReference>
<evidence type="ECO:0000256" key="2">
    <source>
        <dbReference type="ARBA" id="ARBA00035126"/>
    </source>
</evidence>
<dbReference type="InterPro" id="IPR002934">
    <property type="entry name" value="Polymerase_NTP_transf_dom"/>
</dbReference>
<dbReference type="RefSeq" id="WP_142584402.1">
    <property type="nucleotide sequence ID" value="NZ_CABFPH010000060.1"/>
</dbReference>
<organism evidence="7 8">
    <name type="scientific">Methylobacterium symbioticum</name>
    <dbReference type="NCBI Taxonomy" id="2584084"/>
    <lineage>
        <taxon>Bacteria</taxon>
        <taxon>Pseudomonadati</taxon>
        <taxon>Pseudomonadota</taxon>
        <taxon>Alphaproteobacteria</taxon>
        <taxon>Hyphomicrobiales</taxon>
        <taxon>Methylobacteriaceae</taxon>
        <taxon>Methylobacterium</taxon>
    </lineage>
</organism>
<keyword evidence="1" id="KW-0808">Transferase</keyword>
<evidence type="ECO:0000313" key="7">
    <source>
        <dbReference type="EMBL" id="VUD73135.1"/>
    </source>
</evidence>
<dbReference type="InterPro" id="IPR043519">
    <property type="entry name" value="NT_sf"/>
</dbReference>
<reference evidence="7 8" key="1">
    <citation type="submission" date="2019-06" db="EMBL/GenBank/DDBJ databases">
        <authorList>
            <person name="Rodrigo-Torres L."/>
            <person name="Arahal R. D."/>
            <person name="Lucena T."/>
        </authorList>
    </citation>
    <scope>NUCLEOTIDE SEQUENCE [LARGE SCALE GENOMIC DNA]</scope>
    <source>
        <strain evidence="7 8">SB0023/3</strain>
    </source>
</reference>
<dbReference type="Proteomes" id="UP000410984">
    <property type="component" value="Unassembled WGS sequence"/>
</dbReference>
<dbReference type="Pfam" id="PF13427">
    <property type="entry name" value="AadA_C"/>
    <property type="match status" value="1"/>
</dbReference>
<evidence type="ECO:0000256" key="1">
    <source>
        <dbReference type="ARBA" id="ARBA00022679"/>
    </source>
</evidence>
<feature type="domain" description="Polymerase nucleotidyl transferase" evidence="5">
    <location>
        <begin position="26"/>
        <end position="67"/>
    </location>
</feature>
<evidence type="ECO:0000259" key="6">
    <source>
        <dbReference type="Pfam" id="PF13427"/>
    </source>
</evidence>
<dbReference type="GO" id="GO:0009012">
    <property type="term" value="F:aminoglycoside 3''-adenylyltransferase activity"/>
    <property type="evidence" value="ECO:0007669"/>
    <property type="project" value="UniProtKB-EC"/>
</dbReference>
<evidence type="ECO:0000313" key="8">
    <source>
        <dbReference type="Proteomes" id="UP000410984"/>
    </source>
</evidence>
<evidence type="ECO:0000256" key="4">
    <source>
        <dbReference type="ARBA" id="ARBA00048566"/>
    </source>
</evidence>
<dbReference type="InterPro" id="IPR025184">
    <property type="entry name" value="AadA_C"/>
</dbReference>
<evidence type="ECO:0000256" key="3">
    <source>
        <dbReference type="ARBA" id="ARBA00035252"/>
    </source>
</evidence>
<proteinExistence type="predicted"/>
<name>A0A509EIC2_9HYPH</name>
<dbReference type="SUPFAM" id="SSF81301">
    <property type="entry name" value="Nucleotidyltransferase"/>
    <property type="match status" value="1"/>
</dbReference>
<evidence type="ECO:0000259" key="5">
    <source>
        <dbReference type="Pfam" id="PF01909"/>
    </source>
</evidence>
<comment type="catalytic activity">
    <reaction evidence="4">
        <text>streptomycin + ATP = 3''-O-adenylylstreptomycin + diphosphate</text>
        <dbReference type="Rhea" id="RHEA:20245"/>
        <dbReference type="ChEBI" id="CHEBI:30616"/>
        <dbReference type="ChEBI" id="CHEBI:33019"/>
        <dbReference type="ChEBI" id="CHEBI:58007"/>
        <dbReference type="ChEBI" id="CHEBI:58605"/>
        <dbReference type="EC" id="2.7.7.47"/>
    </reaction>
</comment>
<feature type="domain" description="Adenylyltransferase AadA C-terminal" evidence="6">
    <location>
        <begin position="192"/>
        <end position="244"/>
    </location>
</feature>
<protein>
    <recommendedName>
        <fullName evidence="3">Aminoglycoside (3'') (9) adenylyltransferase</fullName>
        <ecNumber evidence="2">2.7.7.47</ecNumber>
    </recommendedName>
</protein>
<gene>
    <name evidence="7" type="ORF">MET9862_03749</name>
</gene>
<keyword evidence="8" id="KW-1185">Reference proteome</keyword>
<dbReference type="Pfam" id="PF01909">
    <property type="entry name" value="NTP_transf_2"/>
    <property type="match status" value="1"/>
</dbReference>
<dbReference type="OrthoDB" id="4066793at2"/>
<sequence>MSLAVPLPAAVETVIMDVRRRLTAQSMPSVKGLYLVGSVALDDFRPGMSDIDFVAVLDREPTAEECAALERLHIGLAEVGGPNFDGVYLTANALKRVPTAYAPWPFSLQGRLRTGEICREVNPAVWRCLARHGRTVSGPPPAALGIADDGDALRAYQIGNLQGYWLTWIEQAEAALAAKAAGEDANAESLAWGVLGVARIACALETDGVVSKSGGGRHALAAHPARWHTVIREALAAHAGATQRVPIALVQEGVEYMRFAITAATARAQRR</sequence>
<dbReference type="AlphaFoldDB" id="A0A509EIC2"/>
<dbReference type="EC" id="2.7.7.47" evidence="2"/>